<feature type="compositionally biased region" description="Basic and acidic residues" evidence="1">
    <location>
        <begin position="1"/>
        <end position="22"/>
    </location>
</feature>
<reference evidence="2" key="2">
    <citation type="submission" date="2021-08" db="EMBL/GenBank/DDBJ databases">
        <authorList>
            <person name="Tani A."/>
            <person name="Ola A."/>
            <person name="Ogura Y."/>
            <person name="Katsura K."/>
            <person name="Hayashi T."/>
        </authorList>
    </citation>
    <scope>NUCLEOTIDE SEQUENCE</scope>
    <source>
        <strain evidence="2">KCTC 52305</strain>
    </source>
</reference>
<dbReference type="EMBL" id="BPQH01000005">
    <property type="protein sequence ID" value="GJD49177.1"/>
    <property type="molecule type" value="Genomic_DNA"/>
</dbReference>
<accession>A0ABQ4QX68</accession>
<reference evidence="2" key="1">
    <citation type="journal article" date="2021" name="Front. Microbiol.">
        <title>Comprehensive Comparative Genomics and Phenotyping of Methylobacterium Species.</title>
        <authorList>
            <person name="Alessa O."/>
            <person name="Ogura Y."/>
            <person name="Fujitani Y."/>
            <person name="Takami H."/>
            <person name="Hayashi T."/>
            <person name="Sahin N."/>
            <person name="Tani A."/>
        </authorList>
    </citation>
    <scope>NUCLEOTIDE SEQUENCE</scope>
    <source>
        <strain evidence="2">KCTC 52305</strain>
    </source>
</reference>
<evidence type="ECO:0000313" key="2">
    <source>
        <dbReference type="EMBL" id="GJD49177.1"/>
    </source>
</evidence>
<sequence length="65" mass="7130">MSQDAREGGAGRPPAQERDAPPGREAGAWIDSAALMRGRREVMIVHAGERYRLRVTASDKLILTK</sequence>
<name>A0ABQ4QX68_9HYPH</name>
<gene>
    <name evidence="2" type="ORF">OPKNFCMD_1907</name>
</gene>
<organism evidence="2 3">
    <name type="scientific">Methylobacterium crusticola</name>
    <dbReference type="NCBI Taxonomy" id="1697972"/>
    <lineage>
        <taxon>Bacteria</taxon>
        <taxon>Pseudomonadati</taxon>
        <taxon>Pseudomonadota</taxon>
        <taxon>Alphaproteobacteria</taxon>
        <taxon>Hyphomicrobiales</taxon>
        <taxon>Methylobacteriaceae</taxon>
        <taxon>Methylobacterium</taxon>
    </lineage>
</organism>
<feature type="region of interest" description="Disordered" evidence="1">
    <location>
        <begin position="1"/>
        <end position="27"/>
    </location>
</feature>
<evidence type="ECO:0000313" key="3">
    <source>
        <dbReference type="Proteomes" id="UP001055167"/>
    </source>
</evidence>
<comment type="caution">
    <text evidence="2">The sequence shown here is derived from an EMBL/GenBank/DDBJ whole genome shotgun (WGS) entry which is preliminary data.</text>
</comment>
<dbReference type="RefSeq" id="WP_128564791.1">
    <property type="nucleotide sequence ID" value="NZ_BPQH01000005.1"/>
</dbReference>
<dbReference type="Gene3D" id="2.10.70.10">
    <property type="entry name" value="Complement Module, domain 1"/>
    <property type="match status" value="1"/>
</dbReference>
<dbReference type="Pfam" id="PF10636">
    <property type="entry name" value="hemP"/>
    <property type="match status" value="1"/>
</dbReference>
<dbReference type="InterPro" id="IPR019600">
    <property type="entry name" value="Hemin_uptake_protein_HemP"/>
</dbReference>
<keyword evidence="3" id="KW-1185">Reference proteome</keyword>
<evidence type="ECO:0008006" key="4">
    <source>
        <dbReference type="Google" id="ProtNLM"/>
    </source>
</evidence>
<evidence type="ECO:0000256" key="1">
    <source>
        <dbReference type="SAM" id="MobiDB-lite"/>
    </source>
</evidence>
<proteinExistence type="predicted"/>
<protein>
    <recommendedName>
        <fullName evidence="4">Hemin uptake protein HemP</fullName>
    </recommendedName>
</protein>
<dbReference type="Proteomes" id="UP001055167">
    <property type="component" value="Unassembled WGS sequence"/>
</dbReference>